<accession>A0ABV3HQ57</accession>
<evidence type="ECO:0000313" key="11">
    <source>
        <dbReference type="EMBL" id="MEV4680695.1"/>
    </source>
</evidence>
<keyword evidence="2 9" id="KW-0378">Hydrolase</keyword>
<evidence type="ECO:0000256" key="1">
    <source>
        <dbReference type="ARBA" id="ARBA00022741"/>
    </source>
</evidence>
<evidence type="ECO:0000256" key="2">
    <source>
        <dbReference type="ARBA" id="ARBA00022801"/>
    </source>
</evidence>
<evidence type="ECO:0000256" key="6">
    <source>
        <dbReference type="ARBA" id="ARBA00034617"/>
    </source>
</evidence>
<evidence type="ECO:0000256" key="9">
    <source>
        <dbReference type="PROSITE-ProRule" id="PRU00560"/>
    </source>
</evidence>
<dbReference type="Proteomes" id="UP001552521">
    <property type="component" value="Unassembled WGS sequence"/>
</dbReference>
<dbReference type="InterPro" id="IPR014016">
    <property type="entry name" value="UvrD-like_ATP-bd"/>
</dbReference>
<keyword evidence="3 9" id="KW-0347">Helicase</keyword>
<keyword evidence="12" id="KW-1185">Reference proteome</keyword>
<comment type="caution">
    <text evidence="11">The sequence shown here is derived from an EMBL/GenBank/DDBJ whole genome shotgun (WGS) entry which is preliminary data.</text>
</comment>
<keyword evidence="1 9" id="KW-0547">Nucleotide-binding</keyword>
<keyword evidence="4 9" id="KW-0067">ATP-binding</keyword>
<name>A0ABV3HQ57_9ACTN</name>
<dbReference type="InterPro" id="IPR014017">
    <property type="entry name" value="DNA_helicase_UvrD-like_C"/>
</dbReference>
<dbReference type="EC" id="5.6.2.4" evidence="7"/>
<dbReference type="PANTHER" id="PTHR11070:SF45">
    <property type="entry name" value="DNA 3'-5' HELICASE"/>
    <property type="match status" value="1"/>
</dbReference>
<evidence type="ECO:0000256" key="8">
    <source>
        <dbReference type="ARBA" id="ARBA00048988"/>
    </source>
</evidence>
<keyword evidence="5" id="KW-0413">Isomerase</keyword>
<sequence>MPRLALSDDFVADLISLQRPVQKEVGDAIQMFRSLTVPQLHASKGMHLEKLERSRDPRIRTIRVTRSYRGVLLAPDDGSDLFTLLRVAPHDEAINWACKRAYSVNGATGGLEVRNVEALEQMETYFETKAVAAPARLFEQHSDTVLRDLGIDDQVLRLARVCVTADDLAVMAPPMMPADQYEVLEYLSAGCSAEDVWEQLIASRGQTVRTAEDRPSVSLTEAILNTSDRIVEVSGPGELERILTEDFTRWRVFLHPAQRRYAYHPGFNGPAQVTGGPGTGKTVVALHRVRHLLRTGRKDDRILLTTFTNAMAAALRDSLALLLGEADAHLLERVEVTTVDSLAARVVREARGSAPRPLSAASEKGAWTRAAAREDLPWSEQFLAQEFRNVVLAQGLRTPEDYLRCVRRGRGTQVGRVQRARLWRVMERFTTDLASRDSATYTQLCDQAARILADSGPRYRHVVVDEAQDLHPAQWRVLRACVAPQADDMFLVGDPHQRIYDSRVSLRSLGVHVRGRTSRLRLNYRSTEEILRWSSALLDGQQVGRLGEDDDDDGGRDSLRGYRSELHGRVPAARGHTTQDKELSALVEQIRTWSEQDGVKLSEIAVCARFNTLVDAVIARLRREGTAAVAVKDDPGPGTSGVRVATMHAMKGLEFRCVAVVGVTSAVLPFAPQVTPAEVDPVQHQQDLLAEHCLLFVACTRARDALAISWSGQRSPMLDPVAD</sequence>
<evidence type="ECO:0000256" key="3">
    <source>
        <dbReference type="ARBA" id="ARBA00022806"/>
    </source>
</evidence>
<evidence type="ECO:0000256" key="7">
    <source>
        <dbReference type="ARBA" id="ARBA00034808"/>
    </source>
</evidence>
<evidence type="ECO:0000259" key="10">
    <source>
        <dbReference type="PROSITE" id="PS51198"/>
    </source>
</evidence>
<organism evidence="11 12">
    <name type="scientific">Streptomyces kurssanovii</name>
    <dbReference type="NCBI Taxonomy" id="67312"/>
    <lineage>
        <taxon>Bacteria</taxon>
        <taxon>Bacillati</taxon>
        <taxon>Actinomycetota</taxon>
        <taxon>Actinomycetes</taxon>
        <taxon>Kitasatosporales</taxon>
        <taxon>Streptomycetaceae</taxon>
        <taxon>Streptomyces</taxon>
    </lineage>
</organism>
<feature type="domain" description="UvrD-like helicase ATP-binding" evidence="10">
    <location>
        <begin position="254"/>
        <end position="534"/>
    </location>
</feature>
<dbReference type="InterPro" id="IPR027417">
    <property type="entry name" value="P-loop_NTPase"/>
</dbReference>
<comment type="catalytic activity">
    <reaction evidence="8">
        <text>ATP + H2O = ADP + phosphate + H(+)</text>
        <dbReference type="Rhea" id="RHEA:13065"/>
        <dbReference type="ChEBI" id="CHEBI:15377"/>
        <dbReference type="ChEBI" id="CHEBI:15378"/>
        <dbReference type="ChEBI" id="CHEBI:30616"/>
        <dbReference type="ChEBI" id="CHEBI:43474"/>
        <dbReference type="ChEBI" id="CHEBI:456216"/>
        <dbReference type="EC" id="5.6.2.4"/>
    </reaction>
</comment>
<feature type="binding site" evidence="9">
    <location>
        <begin position="275"/>
        <end position="282"/>
    </location>
    <ligand>
        <name>ATP</name>
        <dbReference type="ChEBI" id="CHEBI:30616"/>
    </ligand>
</feature>
<dbReference type="Gene3D" id="3.40.50.300">
    <property type="entry name" value="P-loop containing nucleotide triphosphate hydrolases"/>
    <property type="match status" value="2"/>
</dbReference>
<comment type="catalytic activity">
    <reaction evidence="6">
        <text>Couples ATP hydrolysis with the unwinding of duplex DNA by translocating in the 3'-5' direction.</text>
        <dbReference type="EC" id="5.6.2.4"/>
    </reaction>
</comment>
<proteinExistence type="predicted"/>
<dbReference type="Pfam" id="PF00580">
    <property type="entry name" value="UvrD-helicase"/>
    <property type="match status" value="1"/>
</dbReference>
<evidence type="ECO:0000256" key="4">
    <source>
        <dbReference type="ARBA" id="ARBA00022840"/>
    </source>
</evidence>
<protein>
    <recommendedName>
        <fullName evidence="7">DNA 3'-5' helicase</fullName>
        <ecNumber evidence="7">5.6.2.4</ecNumber>
    </recommendedName>
</protein>
<gene>
    <name evidence="11" type="ORF">AB0K36_07960</name>
</gene>
<reference evidence="11 12" key="1">
    <citation type="submission" date="2024-06" db="EMBL/GenBank/DDBJ databases">
        <title>The Natural Products Discovery Center: Release of the First 8490 Sequenced Strains for Exploring Actinobacteria Biosynthetic Diversity.</title>
        <authorList>
            <person name="Kalkreuter E."/>
            <person name="Kautsar S.A."/>
            <person name="Yang D."/>
            <person name="Bader C.D."/>
            <person name="Teijaro C.N."/>
            <person name="Fluegel L."/>
            <person name="Davis C.M."/>
            <person name="Simpson J.R."/>
            <person name="Lauterbach L."/>
            <person name="Steele A.D."/>
            <person name="Gui C."/>
            <person name="Meng S."/>
            <person name="Li G."/>
            <person name="Viehrig K."/>
            <person name="Ye F."/>
            <person name="Su P."/>
            <person name="Kiefer A.F."/>
            <person name="Nichols A."/>
            <person name="Cepeda A.J."/>
            <person name="Yan W."/>
            <person name="Fan B."/>
            <person name="Jiang Y."/>
            <person name="Adhikari A."/>
            <person name="Zheng C.-J."/>
            <person name="Schuster L."/>
            <person name="Cowan T.M."/>
            <person name="Smanski M.J."/>
            <person name="Chevrette M.G."/>
            <person name="De Carvalho L.P.S."/>
            <person name="Shen B."/>
        </authorList>
    </citation>
    <scope>NUCLEOTIDE SEQUENCE [LARGE SCALE GENOMIC DNA]</scope>
    <source>
        <strain evidence="11 12">NPDC049344</strain>
    </source>
</reference>
<dbReference type="Pfam" id="PF13361">
    <property type="entry name" value="UvrD_C"/>
    <property type="match status" value="1"/>
</dbReference>
<dbReference type="PANTHER" id="PTHR11070">
    <property type="entry name" value="UVRD / RECB / PCRA DNA HELICASE FAMILY MEMBER"/>
    <property type="match status" value="1"/>
</dbReference>
<evidence type="ECO:0000256" key="5">
    <source>
        <dbReference type="ARBA" id="ARBA00023235"/>
    </source>
</evidence>
<dbReference type="SUPFAM" id="SSF52540">
    <property type="entry name" value="P-loop containing nucleoside triphosphate hydrolases"/>
    <property type="match status" value="1"/>
</dbReference>
<dbReference type="RefSeq" id="WP_364589876.1">
    <property type="nucleotide sequence ID" value="NZ_JBFAQK010000007.1"/>
</dbReference>
<dbReference type="EMBL" id="JBFAQK010000007">
    <property type="protein sequence ID" value="MEV4680695.1"/>
    <property type="molecule type" value="Genomic_DNA"/>
</dbReference>
<dbReference type="InterPro" id="IPR000212">
    <property type="entry name" value="DNA_helicase_UvrD/REP"/>
</dbReference>
<evidence type="ECO:0000313" key="12">
    <source>
        <dbReference type="Proteomes" id="UP001552521"/>
    </source>
</evidence>
<dbReference type="PROSITE" id="PS51198">
    <property type="entry name" value="UVRD_HELICASE_ATP_BIND"/>
    <property type="match status" value="1"/>
</dbReference>